<keyword evidence="3" id="KW-0998">Cell outer membrane</keyword>
<evidence type="ECO:0000259" key="4">
    <source>
        <dbReference type="Pfam" id="PF07715"/>
    </source>
</evidence>
<dbReference type="GO" id="GO:0009279">
    <property type="term" value="C:cell outer membrane"/>
    <property type="evidence" value="ECO:0007669"/>
    <property type="project" value="UniProtKB-SubCell"/>
</dbReference>
<proteinExistence type="predicted"/>
<dbReference type="Gene3D" id="2.170.130.10">
    <property type="entry name" value="TonB-dependent receptor, plug domain"/>
    <property type="match status" value="1"/>
</dbReference>
<dbReference type="Gene3D" id="2.40.170.20">
    <property type="entry name" value="TonB-dependent receptor, beta-barrel domain"/>
    <property type="match status" value="1"/>
</dbReference>
<organism evidence="5 6">
    <name type="scientific">Flavobacterium sangjuense</name>
    <dbReference type="NCBI Taxonomy" id="2518177"/>
    <lineage>
        <taxon>Bacteria</taxon>
        <taxon>Pseudomonadati</taxon>
        <taxon>Bacteroidota</taxon>
        <taxon>Flavobacteriia</taxon>
        <taxon>Flavobacteriales</taxon>
        <taxon>Flavobacteriaceae</taxon>
        <taxon>Flavobacterium</taxon>
    </lineage>
</organism>
<dbReference type="InterPro" id="IPR036942">
    <property type="entry name" value="Beta-barrel_TonB_sf"/>
</dbReference>
<evidence type="ECO:0000256" key="3">
    <source>
        <dbReference type="ARBA" id="ARBA00023237"/>
    </source>
</evidence>
<dbReference type="AlphaFoldDB" id="A0A4P7PS11"/>
<gene>
    <name evidence="5" type="ORF">GS03_00895</name>
</gene>
<dbReference type="PANTHER" id="PTHR40980">
    <property type="entry name" value="PLUG DOMAIN-CONTAINING PROTEIN"/>
    <property type="match status" value="1"/>
</dbReference>
<comment type="subcellular location">
    <subcellularLocation>
        <location evidence="1">Cell outer membrane</location>
    </subcellularLocation>
</comment>
<dbReference type="Pfam" id="PF07715">
    <property type="entry name" value="Plug"/>
    <property type="match status" value="1"/>
</dbReference>
<sequence length="951" mass="107583">MLKEQNGNNGVTRPLHCGGFFAPKLNTTEMKFKLIVTFLLITVLGFAQNKGTITGTLTDKDLNNETLPFANVVLKGTTIGVTTDETGKYTISVDAGSYTIQFSFLGYETIEEKIEVKAGETITLNKALGSGSYQLKDVVIQNTASREKETALLLEQKKAVEIKQSIGAQEMSRKGVSTVEEGLTKISGITKVESKGLFIRGLEDRYNSLLINGLAVPSNSPFKKIIPLDQFPTDVVGYMDVYKTFNPDIYGDFAGATIDVITSQTQESQTKLSYGVGYTTNNNGSDFLLSTDADNTKSFFGFGGQERQLPAGYGAIPNGRIDNDYKSSWNVKKTTAPLNTSFGLSHTGKFYLGKEKNKLIYTFATNFDNSYQIRKGVDRTFSQGQGIYDNNLVKEEFKFQTQSSVLVGLQYKTDRFKLLYNTLYLKSTENLIQDQVGYTRTAVDNPNEFIRLNQYEQSDYFANQFFGNYKITSDDKHSVKGGLSFTRTKYSQPDRKFITGTKISETEINTQYGSNNLLRQFFNIDNNYHMSGNLEYNYKFGENEDRKHKFSFGYNGFAEYMVSKFRFTFGVPNSGATPYNVVVNEIDQAIQDDIAANFLSFTEQSSAEWKTKVLQRADALYTKFLYHFSEKLELNLGLRAENTLREYKYKSIVDPINNPYRKKTTENLYILPSVNVKYVLNDKSNLRLAASKTYTKPVLFESLDINLINADGTTERGNSDIENSENYNIDLKFEFFPTKNELFAATLFTKYIDNPIERTVQASATGSGQTITYFNNKSATLFGAEFEFLLQLSRLNKNLEGFSFGTNTSLMITEARVNKNRVGYFDTFEKRKLQGASGWLVNSDLKYEFLLNPKWKNTASLVYNVYGERIYAVGVAGNDHIYEKPFHKLDFVWGSNINKKWDIKFSIDNILNPTYKRELGDKSKISIDESSLLLESYKRGVGFSTSLSYTF</sequence>
<dbReference type="Gene3D" id="2.60.40.1120">
    <property type="entry name" value="Carboxypeptidase-like, regulatory domain"/>
    <property type="match status" value="1"/>
</dbReference>
<dbReference type="PANTHER" id="PTHR40980:SF5">
    <property type="entry name" value="TONB-DEPENDENT RECEPTOR"/>
    <property type="match status" value="1"/>
</dbReference>
<name>A0A4P7PS11_9FLAO</name>
<keyword evidence="6" id="KW-1185">Reference proteome</keyword>
<dbReference type="Proteomes" id="UP000296862">
    <property type="component" value="Chromosome"/>
</dbReference>
<evidence type="ECO:0000313" key="5">
    <source>
        <dbReference type="EMBL" id="QBZ97406.1"/>
    </source>
</evidence>
<evidence type="ECO:0000256" key="2">
    <source>
        <dbReference type="ARBA" id="ARBA00023136"/>
    </source>
</evidence>
<evidence type="ECO:0000256" key="1">
    <source>
        <dbReference type="ARBA" id="ARBA00004442"/>
    </source>
</evidence>
<dbReference type="KEGG" id="fsn:GS03_00895"/>
<protein>
    <recommendedName>
        <fullName evidence="4">TonB-dependent receptor plug domain-containing protein</fullName>
    </recommendedName>
</protein>
<dbReference type="EMBL" id="CP038810">
    <property type="protein sequence ID" value="QBZ97406.1"/>
    <property type="molecule type" value="Genomic_DNA"/>
</dbReference>
<dbReference type="GO" id="GO:0030246">
    <property type="term" value="F:carbohydrate binding"/>
    <property type="evidence" value="ECO:0007669"/>
    <property type="project" value="InterPro"/>
</dbReference>
<feature type="domain" description="TonB-dependent receptor plug" evidence="4">
    <location>
        <begin position="161"/>
        <end position="254"/>
    </location>
</feature>
<dbReference type="SUPFAM" id="SSF56935">
    <property type="entry name" value="Porins"/>
    <property type="match status" value="1"/>
</dbReference>
<accession>A0A4P7PS11</accession>
<dbReference type="InterPro" id="IPR012910">
    <property type="entry name" value="Plug_dom"/>
</dbReference>
<reference evidence="5 6" key="1">
    <citation type="submission" date="2019-04" db="EMBL/GenBank/DDBJ databases">
        <title>Flavobacterium sp. GS03.</title>
        <authorList>
            <person name="Kim H."/>
        </authorList>
    </citation>
    <scope>NUCLEOTIDE SEQUENCE [LARGE SCALE GENOMIC DNA]</scope>
    <source>
        <strain evidence="5 6">GS03</strain>
    </source>
</reference>
<evidence type="ECO:0000313" key="6">
    <source>
        <dbReference type="Proteomes" id="UP000296862"/>
    </source>
</evidence>
<dbReference type="SUPFAM" id="SSF49452">
    <property type="entry name" value="Starch-binding domain-like"/>
    <property type="match status" value="1"/>
</dbReference>
<dbReference type="InterPro" id="IPR037066">
    <property type="entry name" value="Plug_dom_sf"/>
</dbReference>
<dbReference type="RefSeq" id="WP_246034177.1">
    <property type="nucleotide sequence ID" value="NZ_CP038810.1"/>
</dbReference>
<dbReference type="InterPro" id="IPR013784">
    <property type="entry name" value="Carb-bd-like_fold"/>
</dbReference>
<dbReference type="Pfam" id="PF13715">
    <property type="entry name" value="CarbopepD_reg_2"/>
    <property type="match status" value="1"/>
</dbReference>
<keyword evidence="2" id="KW-0472">Membrane</keyword>